<comment type="subcellular location">
    <subcellularLocation>
        <location evidence="1">Secreted</location>
    </subcellularLocation>
</comment>
<dbReference type="Gene3D" id="2.170.300.10">
    <property type="entry name" value="Tie2 ligand-binding domain superfamily"/>
    <property type="match status" value="1"/>
</dbReference>
<evidence type="ECO:0000313" key="9">
    <source>
        <dbReference type="Proteomes" id="UP001164746"/>
    </source>
</evidence>
<evidence type="ECO:0000256" key="5">
    <source>
        <dbReference type="ARBA" id="ARBA00023157"/>
    </source>
</evidence>
<sequence>FNDICSYSFNNRYIKSILKLSPFYILECSLPFYGYNCEKICRCSSRGTIQCHSVKGCVCQEGWTGETCDDDIDECLYDINPCSDTYKRCVNTDGAFRCDCMDGFEETREGLCKDKNECATPILNECGKKMDCNNTKGGYTCECNNGYTMIKDSCVDIDECSLGLSGCDHLCENLPGRYNCYCFHGYKLLSDIRSCRQG</sequence>
<dbReference type="EMBL" id="CP111017">
    <property type="protein sequence ID" value="WAR09437.1"/>
    <property type="molecule type" value="Genomic_DNA"/>
</dbReference>
<organism evidence="8 9">
    <name type="scientific">Mya arenaria</name>
    <name type="common">Soft-shell clam</name>
    <dbReference type="NCBI Taxonomy" id="6604"/>
    <lineage>
        <taxon>Eukaryota</taxon>
        <taxon>Metazoa</taxon>
        <taxon>Spiralia</taxon>
        <taxon>Lophotrochozoa</taxon>
        <taxon>Mollusca</taxon>
        <taxon>Bivalvia</taxon>
        <taxon>Autobranchia</taxon>
        <taxon>Heteroconchia</taxon>
        <taxon>Euheterodonta</taxon>
        <taxon>Imparidentia</taxon>
        <taxon>Neoheterodontei</taxon>
        <taxon>Myida</taxon>
        <taxon>Myoidea</taxon>
        <taxon>Myidae</taxon>
        <taxon>Mya</taxon>
    </lineage>
</organism>
<dbReference type="InterPro" id="IPR049883">
    <property type="entry name" value="NOTCH1_EGF-like"/>
</dbReference>
<keyword evidence="3" id="KW-0245">EGF-like domain</keyword>
<dbReference type="InterPro" id="IPR018097">
    <property type="entry name" value="EGF_Ca-bd_CS"/>
</dbReference>
<dbReference type="InterPro" id="IPR000742">
    <property type="entry name" value="EGF"/>
</dbReference>
<dbReference type="PANTHER" id="PTHR24040">
    <property type="entry name" value="LAMININ G-LIKE DOMAIN-CONTAINING PROTEIN"/>
    <property type="match status" value="1"/>
</dbReference>
<dbReference type="SMART" id="SM00181">
    <property type="entry name" value="EGF"/>
    <property type="match status" value="4"/>
</dbReference>
<keyword evidence="6" id="KW-0325">Glycoprotein</keyword>
<protein>
    <submittedName>
        <fullName evidence="8">HMCN2-like protein</fullName>
    </submittedName>
</protein>
<dbReference type="Proteomes" id="UP001164746">
    <property type="component" value="Chromosome 6"/>
</dbReference>
<feature type="non-terminal residue" evidence="8">
    <location>
        <position position="1"/>
    </location>
</feature>
<dbReference type="SUPFAM" id="SSF57184">
    <property type="entry name" value="Growth factor receptor domain"/>
    <property type="match status" value="1"/>
</dbReference>
<dbReference type="Pfam" id="PF07645">
    <property type="entry name" value="EGF_CA"/>
    <property type="match status" value="3"/>
</dbReference>
<keyword evidence="4" id="KW-0677">Repeat</keyword>
<keyword evidence="2" id="KW-0964">Secreted</keyword>
<name>A0ABY7EKF6_MYAAR</name>
<accession>A0ABY7EKF6</accession>
<evidence type="ECO:0000256" key="3">
    <source>
        <dbReference type="ARBA" id="ARBA00022536"/>
    </source>
</evidence>
<gene>
    <name evidence="8" type="ORF">MAR_019395</name>
</gene>
<proteinExistence type="predicted"/>
<dbReference type="CDD" id="cd00054">
    <property type="entry name" value="EGF_CA"/>
    <property type="match status" value="1"/>
</dbReference>
<feature type="domain" description="EGF-like" evidence="7">
    <location>
        <begin position="180"/>
        <end position="195"/>
    </location>
</feature>
<keyword evidence="9" id="KW-1185">Reference proteome</keyword>
<feature type="non-terminal residue" evidence="8">
    <location>
        <position position="198"/>
    </location>
</feature>
<dbReference type="PROSITE" id="PS01187">
    <property type="entry name" value="EGF_CA"/>
    <property type="match status" value="2"/>
</dbReference>
<evidence type="ECO:0000313" key="8">
    <source>
        <dbReference type="EMBL" id="WAR09437.1"/>
    </source>
</evidence>
<dbReference type="InterPro" id="IPR001881">
    <property type="entry name" value="EGF-like_Ca-bd_dom"/>
</dbReference>
<dbReference type="Gene3D" id="2.10.25.10">
    <property type="entry name" value="Laminin"/>
    <property type="match status" value="3"/>
</dbReference>
<dbReference type="PANTHER" id="PTHR24040:SF13">
    <property type="entry name" value="FIBROPELLIN-1"/>
    <property type="match status" value="1"/>
</dbReference>
<dbReference type="PROSITE" id="PS00010">
    <property type="entry name" value="ASX_HYDROXYL"/>
    <property type="match status" value="2"/>
</dbReference>
<evidence type="ECO:0000256" key="1">
    <source>
        <dbReference type="ARBA" id="ARBA00004613"/>
    </source>
</evidence>
<evidence type="ECO:0000256" key="4">
    <source>
        <dbReference type="ARBA" id="ARBA00022737"/>
    </source>
</evidence>
<evidence type="ECO:0000259" key="7">
    <source>
        <dbReference type="PROSITE" id="PS01186"/>
    </source>
</evidence>
<feature type="domain" description="EGF-like" evidence="7">
    <location>
        <begin position="141"/>
        <end position="154"/>
    </location>
</feature>
<keyword evidence="5" id="KW-1015">Disulfide bond</keyword>
<feature type="domain" description="EGF-like" evidence="7">
    <location>
        <begin position="98"/>
        <end position="112"/>
    </location>
</feature>
<dbReference type="InterPro" id="IPR051145">
    <property type="entry name" value="GAS-SHBG-PROS"/>
</dbReference>
<dbReference type="InterPro" id="IPR000152">
    <property type="entry name" value="EGF-type_Asp/Asn_hydroxyl_site"/>
</dbReference>
<evidence type="ECO:0000256" key="6">
    <source>
        <dbReference type="ARBA" id="ARBA00023180"/>
    </source>
</evidence>
<dbReference type="SMART" id="SM00179">
    <property type="entry name" value="EGF_CA"/>
    <property type="match status" value="3"/>
</dbReference>
<reference evidence="8" key="1">
    <citation type="submission" date="2022-11" db="EMBL/GenBank/DDBJ databases">
        <title>Centuries of genome instability and evolution in soft-shell clam transmissible cancer (bioRxiv).</title>
        <authorList>
            <person name="Hart S.F.M."/>
            <person name="Yonemitsu M.A."/>
            <person name="Giersch R.M."/>
            <person name="Beal B.F."/>
            <person name="Arriagada G."/>
            <person name="Davis B.W."/>
            <person name="Ostrander E.A."/>
            <person name="Goff S.P."/>
            <person name="Metzger M.J."/>
        </authorList>
    </citation>
    <scope>NUCLEOTIDE SEQUENCE</scope>
    <source>
        <strain evidence="8">MELC-2E11</strain>
        <tissue evidence="8">Siphon/mantle</tissue>
    </source>
</reference>
<dbReference type="InterPro" id="IPR009030">
    <property type="entry name" value="Growth_fac_rcpt_cys_sf"/>
</dbReference>
<dbReference type="PROSITE" id="PS01186">
    <property type="entry name" value="EGF_2"/>
    <property type="match status" value="3"/>
</dbReference>
<evidence type="ECO:0000256" key="2">
    <source>
        <dbReference type="ARBA" id="ARBA00022525"/>
    </source>
</evidence>